<sequence>MNANGIHQPSTTSPEWDTDMVNDIACPTCHSQDWVQSIPALRATGVSTVDGTGYCAGIGISSSGPVPVLGTTFTEQTRRTALATALAFEPGQMPTARPLLLGSVLVIPSLVLGAATLTNVISHPGIDQPTLLWKTVSLMVGLAVTFVLAIPTFLAFSTFRRRVRHNARVSRGRGAAFAVWRAGFYCHRCGVCYWPDPPSPHLPARYPFSVDDFRRMVWTTGGYAAL</sequence>
<keyword evidence="1" id="KW-0472">Membrane</keyword>
<dbReference type="Proteomes" id="UP001139157">
    <property type="component" value="Unassembled WGS sequence"/>
</dbReference>
<feature type="transmembrane region" description="Helical" evidence="1">
    <location>
        <begin position="138"/>
        <end position="159"/>
    </location>
</feature>
<gene>
    <name evidence="2" type="ORF">NDR86_13800</name>
</gene>
<organism evidence="2 3">
    <name type="scientific">Nocardia pulmonis</name>
    <dbReference type="NCBI Taxonomy" id="2951408"/>
    <lineage>
        <taxon>Bacteria</taxon>
        <taxon>Bacillati</taxon>
        <taxon>Actinomycetota</taxon>
        <taxon>Actinomycetes</taxon>
        <taxon>Mycobacteriales</taxon>
        <taxon>Nocardiaceae</taxon>
        <taxon>Nocardia</taxon>
    </lineage>
</organism>
<comment type="caution">
    <text evidence="2">The sequence shown here is derived from an EMBL/GenBank/DDBJ whole genome shotgun (WGS) entry which is preliminary data.</text>
</comment>
<name>A0A9X2IWP4_9NOCA</name>
<feature type="transmembrane region" description="Helical" evidence="1">
    <location>
        <begin position="99"/>
        <end position="118"/>
    </location>
</feature>
<proteinExistence type="predicted"/>
<dbReference type="RefSeq" id="WP_251912249.1">
    <property type="nucleotide sequence ID" value="NZ_JAMRXG010000005.1"/>
</dbReference>
<keyword evidence="1" id="KW-0812">Transmembrane</keyword>
<dbReference type="AlphaFoldDB" id="A0A9X2IWP4"/>
<keyword evidence="1" id="KW-1133">Transmembrane helix</keyword>
<keyword evidence="3" id="KW-1185">Reference proteome</keyword>
<dbReference type="EMBL" id="JAMRXG010000005">
    <property type="protein sequence ID" value="MCM6774548.1"/>
    <property type="molecule type" value="Genomic_DNA"/>
</dbReference>
<accession>A0A9X2IWP4</accession>
<evidence type="ECO:0000313" key="2">
    <source>
        <dbReference type="EMBL" id="MCM6774548.1"/>
    </source>
</evidence>
<evidence type="ECO:0000256" key="1">
    <source>
        <dbReference type="SAM" id="Phobius"/>
    </source>
</evidence>
<protein>
    <submittedName>
        <fullName evidence="2">Uncharacterized protein</fullName>
    </submittedName>
</protein>
<evidence type="ECO:0000313" key="3">
    <source>
        <dbReference type="Proteomes" id="UP001139157"/>
    </source>
</evidence>
<reference evidence="2" key="1">
    <citation type="submission" date="2022-06" db="EMBL/GenBank/DDBJ databases">
        <title>Novel species in genus nocardia.</title>
        <authorList>
            <person name="Li F."/>
        </authorList>
    </citation>
    <scope>NUCLEOTIDE SEQUENCE</scope>
    <source>
        <strain evidence="2">CDC141</strain>
    </source>
</reference>